<accession>A0A0C1Z4H0</accession>
<dbReference type="PATRIC" id="fig|1229493.5.peg.2602"/>
<feature type="transmembrane region" description="Helical" evidence="8">
    <location>
        <begin position="201"/>
        <end position="217"/>
    </location>
</feature>
<proteinExistence type="inferred from homology"/>
<comment type="caution">
    <text evidence="9">The sequence shown here is derived from an EMBL/GenBank/DDBJ whole genome shotgun (WGS) entry which is preliminary data.</text>
</comment>
<dbReference type="Proteomes" id="UP000031586">
    <property type="component" value="Unassembled WGS sequence"/>
</dbReference>
<comment type="subcellular location">
    <subcellularLocation>
        <location evidence="1">Cell membrane</location>
        <topology evidence="1">Multi-pass membrane protein</topology>
    </subcellularLocation>
</comment>
<dbReference type="GO" id="GO:0022857">
    <property type="term" value="F:transmembrane transporter activity"/>
    <property type="evidence" value="ECO:0007669"/>
    <property type="project" value="InterPro"/>
</dbReference>
<dbReference type="Pfam" id="PF01032">
    <property type="entry name" value="FecCD"/>
    <property type="match status" value="1"/>
</dbReference>
<evidence type="ECO:0000313" key="9">
    <source>
        <dbReference type="EMBL" id="KIF51900.1"/>
    </source>
</evidence>
<evidence type="ECO:0000256" key="4">
    <source>
        <dbReference type="ARBA" id="ARBA00022475"/>
    </source>
</evidence>
<evidence type="ECO:0000256" key="7">
    <source>
        <dbReference type="ARBA" id="ARBA00023136"/>
    </source>
</evidence>
<keyword evidence="5 8" id="KW-0812">Transmembrane</keyword>
<keyword evidence="6 8" id="KW-1133">Transmembrane helix</keyword>
<evidence type="ECO:0000256" key="8">
    <source>
        <dbReference type="SAM" id="Phobius"/>
    </source>
</evidence>
<dbReference type="InterPro" id="IPR037294">
    <property type="entry name" value="ABC_BtuC-like"/>
</dbReference>
<dbReference type="SUPFAM" id="SSF81345">
    <property type="entry name" value="ABC transporter involved in vitamin B12 uptake, BtuC"/>
    <property type="match status" value="1"/>
</dbReference>
<feature type="transmembrane region" description="Helical" evidence="8">
    <location>
        <begin position="245"/>
        <end position="277"/>
    </location>
</feature>
<keyword evidence="4" id="KW-1003">Cell membrane</keyword>
<dbReference type="GO" id="GO:0005886">
    <property type="term" value="C:plasma membrane"/>
    <property type="evidence" value="ECO:0007669"/>
    <property type="project" value="UniProtKB-SubCell"/>
</dbReference>
<protein>
    <submittedName>
        <fullName evidence="9">ABC transporter permease</fullName>
    </submittedName>
</protein>
<comment type="similarity">
    <text evidence="2">Belongs to the binding-protein-dependent transport system permease family. FecCD subfamily.</text>
</comment>
<feature type="transmembrane region" description="Helical" evidence="8">
    <location>
        <begin position="155"/>
        <end position="175"/>
    </location>
</feature>
<name>A0A0C1Z4H0_9VIBR</name>
<keyword evidence="3" id="KW-0813">Transport</keyword>
<dbReference type="Gene3D" id="1.10.3470.10">
    <property type="entry name" value="ABC transporter involved in vitamin B12 uptake, BtuC"/>
    <property type="match status" value="1"/>
</dbReference>
<dbReference type="FunFam" id="1.10.3470.10:FF:000001">
    <property type="entry name" value="Vitamin B12 ABC transporter permease BtuC"/>
    <property type="match status" value="1"/>
</dbReference>
<feature type="transmembrane region" description="Helical" evidence="8">
    <location>
        <begin position="65"/>
        <end position="85"/>
    </location>
</feature>
<dbReference type="InterPro" id="IPR000522">
    <property type="entry name" value="ABC_transptr_permease_BtuC"/>
</dbReference>
<sequence>MSDSVKTMIWVALGFALIATLLIMSVVHGSTPISLETTLQAFGQLFIHNENTMGPVYGIVVDLRLPRALLAILVGAGLGVVGTLLQTTTKNDLADPFLFGLSSGAAAGAVAVITLGGDFLGIWTLPLASFIGGMTASGLVILLVRRMANSGPEKLVLAGLAVSFVFTALTNYLIFSGDQRAAHSVLFWSLGGLGLARWDNLFLAIAGFAIVFGYALYSHRNFDALLAGEHTARTLGVDPVKQQNLTFVVCAFSTAIFVSLTGIIGFIGFIGLMVPHIARMLTGSMHKGLIVFSAILGSIFLLGSDLIARVILIPQELPVGIVTTSIGGVFVFFLLMKNSASS</sequence>
<keyword evidence="7 8" id="KW-0472">Membrane</keyword>
<dbReference type="CDD" id="cd06550">
    <property type="entry name" value="TM_ABC_iron-siderophores_like"/>
    <property type="match status" value="1"/>
</dbReference>
<dbReference type="PANTHER" id="PTHR30472">
    <property type="entry name" value="FERRIC ENTEROBACTIN TRANSPORT SYSTEM PERMEASE PROTEIN"/>
    <property type="match status" value="1"/>
</dbReference>
<evidence type="ECO:0000256" key="3">
    <source>
        <dbReference type="ARBA" id="ARBA00022448"/>
    </source>
</evidence>
<evidence type="ECO:0000256" key="5">
    <source>
        <dbReference type="ARBA" id="ARBA00022692"/>
    </source>
</evidence>
<evidence type="ECO:0000256" key="2">
    <source>
        <dbReference type="ARBA" id="ARBA00007935"/>
    </source>
</evidence>
<dbReference type="GO" id="GO:0033214">
    <property type="term" value="P:siderophore-iron import into cell"/>
    <property type="evidence" value="ECO:0007669"/>
    <property type="project" value="TreeGrafter"/>
</dbReference>
<feature type="transmembrane region" description="Helical" evidence="8">
    <location>
        <begin position="289"/>
        <end position="311"/>
    </location>
</feature>
<feature type="transmembrane region" description="Helical" evidence="8">
    <location>
        <begin position="97"/>
        <end position="116"/>
    </location>
</feature>
<organism evidence="9 10">
    <name type="scientific">Vibrio owensii CAIM 1854 = LMG 25443</name>
    <dbReference type="NCBI Taxonomy" id="1229493"/>
    <lineage>
        <taxon>Bacteria</taxon>
        <taxon>Pseudomonadati</taxon>
        <taxon>Pseudomonadota</taxon>
        <taxon>Gammaproteobacteria</taxon>
        <taxon>Vibrionales</taxon>
        <taxon>Vibrionaceae</taxon>
        <taxon>Vibrio</taxon>
    </lineage>
</organism>
<dbReference type="AlphaFoldDB" id="A0A0C1Z4H0"/>
<evidence type="ECO:0000256" key="6">
    <source>
        <dbReference type="ARBA" id="ARBA00022989"/>
    </source>
</evidence>
<evidence type="ECO:0000256" key="1">
    <source>
        <dbReference type="ARBA" id="ARBA00004651"/>
    </source>
</evidence>
<gene>
    <name evidence="9" type="ORF">H735_17250</name>
</gene>
<reference evidence="9 10" key="1">
    <citation type="submission" date="2014-07" db="EMBL/GenBank/DDBJ databases">
        <title>Unique and conserved regions in Vibrio harveyi and related species in comparison with the shrimp pathogen Vibrio harveyi CAIM 1792.</title>
        <authorList>
            <person name="Espinoza-Valles I."/>
            <person name="Vora G."/>
            <person name="Leekitcharoenphon P."/>
            <person name="Ussery D."/>
            <person name="Hoj L."/>
            <person name="Gomez-Gil B."/>
        </authorList>
    </citation>
    <scope>NUCLEOTIDE SEQUENCE [LARGE SCALE GENOMIC DNA]</scope>
    <source>
        <strain evidence="10">CAIM 1854 / LMG 25443</strain>
    </source>
</reference>
<evidence type="ECO:0000313" key="10">
    <source>
        <dbReference type="Proteomes" id="UP000031586"/>
    </source>
</evidence>
<feature type="transmembrane region" description="Helical" evidence="8">
    <location>
        <begin position="317"/>
        <end position="336"/>
    </location>
</feature>
<feature type="transmembrane region" description="Helical" evidence="8">
    <location>
        <begin position="122"/>
        <end position="143"/>
    </location>
</feature>
<dbReference type="PANTHER" id="PTHR30472:SF67">
    <property type="entry name" value="PERMEASE OF ABC TRANSPORTER-RELATED"/>
    <property type="match status" value="1"/>
</dbReference>
<dbReference type="EMBL" id="JPRD01000028">
    <property type="protein sequence ID" value="KIF51900.1"/>
    <property type="molecule type" value="Genomic_DNA"/>
</dbReference>